<name>W9ZAI8_FUSOX</name>
<keyword evidence="1" id="KW-0175">Coiled coil</keyword>
<reference evidence="3" key="2">
    <citation type="submission" date="2012-05" db="EMBL/GenBank/DDBJ databases">
        <title>Annotation of the Genome Sequence of Fusarium oxysporum f. sp. melonis 26406.</title>
        <authorList>
            <consortium name="The Broad Institute Genomics Platform"/>
            <person name="Ma L.-J."/>
            <person name="Corby-Kistler H."/>
            <person name="Broz K."/>
            <person name="Gale L.R."/>
            <person name="Jonkers W."/>
            <person name="O'Donnell K."/>
            <person name="Ploetz R."/>
            <person name="Steinberg C."/>
            <person name="Schwartz D.C."/>
            <person name="VanEtten H."/>
            <person name="Zhou S."/>
            <person name="Young S.K."/>
            <person name="Zeng Q."/>
            <person name="Gargeya S."/>
            <person name="Fitzgerald M."/>
            <person name="Abouelleil A."/>
            <person name="Alvarado L."/>
            <person name="Chapman S.B."/>
            <person name="Gainer-Dewar J."/>
            <person name="Goldberg J."/>
            <person name="Griggs A."/>
            <person name="Gujja S."/>
            <person name="Hansen M."/>
            <person name="Howarth C."/>
            <person name="Imamovic A."/>
            <person name="Ireland A."/>
            <person name="Larimer J."/>
            <person name="McCowan C."/>
            <person name="Murphy C."/>
            <person name="Pearson M."/>
            <person name="Poon T.W."/>
            <person name="Priest M."/>
            <person name="Roberts A."/>
            <person name="Saif S."/>
            <person name="Shea T."/>
            <person name="Sykes S."/>
            <person name="Wortman J."/>
            <person name="Nusbaum C."/>
            <person name="Birren B."/>
        </authorList>
    </citation>
    <scope>NUCLEOTIDE SEQUENCE</scope>
    <source>
        <strain evidence="3">26406</strain>
    </source>
</reference>
<dbReference type="HOGENOM" id="CLU_074154_0_0_1"/>
<reference evidence="3" key="1">
    <citation type="submission" date="2012-04" db="EMBL/GenBank/DDBJ databases">
        <title>The Genome Sequence of Fusarium oxysporum melonis.</title>
        <authorList>
            <consortium name="The Broad Institute Genome Sequencing Platform"/>
            <person name="Ma L.-J."/>
            <person name="Gale L.R."/>
            <person name="Schwartz D.C."/>
            <person name="Zhou S."/>
            <person name="Corby-Kistler H."/>
            <person name="Young S.K."/>
            <person name="Zeng Q."/>
            <person name="Gargeya S."/>
            <person name="Fitzgerald M."/>
            <person name="Haas B."/>
            <person name="Abouelleil A."/>
            <person name="Alvarado L."/>
            <person name="Arachchi H.M."/>
            <person name="Berlin A."/>
            <person name="Brown A."/>
            <person name="Chapman S.B."/>
            <person name="Chen Z."/>
            <person name="Dunbar C."/>
            <person name="Freedman E."/>
            <person name="Gearin G."/>
            <person name="Goldberg J."/>
            <person name="Griggs A."/>
            <person name="Gujja S."/>
            <person name="Heiman D."/>
            <person name="Howarth C."/>
            <person name="Larson L."/>
            <person name="Lui A."/>
            <person name="MacDonald P.J.P."/>
            <person name="Montmayeur A."/>
            <person name="Murphy C."/>
            <person name="Neiman D."/>
            <person name="Pearson M."/>
            <person name="Priest M."/>
            <person name="Roberts A."/>
            <person name="Saif S."/>
            <person name="Shea T."/>
            <person name="Shenoy N."/>
            <person name="Sisk P."/>
            <person name="Stolte C."/>
            <person name="Sykes S."/>
            <person name="Wortman J."/>
            <person name="Nusbaum C."/>
            <person name="Birren B."/>
        </authorList>
    </citation>
    <scope>NUCLEOTIDE SEQUENCE</scope>
    <source>
        <strain evidence="3">26406</strain>
    </source>
</reference>
<proteinExistence type="predicted"/>
<feature type="coiled-coil region" evidence="1">
    <location>
        <begin position="101"/>
        <end position="136"/>
    </location>
</feature>
<dbReference type="AlphaFoldDB" id="W9ZAI8"/>
<dbReference type="VEuPathDB" id="FungiDB:FOMG_17764"/>
<evidence type="ECO:0000313" key="3">
    <source>
        <dbReference type="EMBL" id="EXK25602.1"/>
    </source>
</evidence>
<evidence type="ECO:0000256" key="2">
    <source>
        <dbReference type="SAM" id="MobiDB-lite"/>
    </source>
</evidence>
<dbReference type="EMBL" id="JH659392">
    <property type="protein sequence ID" value="EXK25602.1"/>
    <property type="molecule type" value="Genomic_DNA"/>
</dbReference>
<protein>
    <submittedName>
        <fullName evidence="3">Uncharacterized protein</fullName>
    </submittedName>
</protein>
<organism evidence="3">
    <name type="scientific">Fusarium oxysporum f. sp. melonis 26406</name>
    <dbReference type="NCBI Taxonomy" id="1089452"/>
    <lineage>
        <taxon>Eukaryota</taxon>
        <taxon>Fungi</taxon>
        <taxon>Dikarya</taxon>
        <taxon>Ascomycota</taxon>
        <taxon>Pezizomycotina</taxon>
        <taxon>Sordariomycetes</taxon>
        <taxon>Hypocreomycetidae</taxon>
        <taxon>Hypocreales</taxon>
        <taxon>Nectriaceae</taxon>
        <taxon>Fusarium</taxon>
        <taxon>Fusarium oxysporum species complex</taxon>
    </lineage>
</organism>
<feature type="region of interest" description="Disordered" evidence="2">
    <location>
        <begin position="1"/>
        <end position="85"/>
    </location>
</feature>
<sequence length="325" mass="35968">MLKMQQASRSRDRIPVGVSRNSSCGSRRRSPEGRSRLPALTLRGRSQGREKEFKNKHSRSGSRGLGSPALSKQDTSEHRRRANSEVANFDGSISVLGRAALTEYVGDLKQMKDERQRKKEQAARELEERCKSLAKRAQTPSIPHPNEFSPALAITVETAEPKPLPDDIPLRRATDPPQGSMYACNGPIIGLLATPKAMRLIIEDNHCQSGSTSRPDVSTIRAVFSQRYSPEVSPQQSPEREEPVAEPSFTLLPSTVYQPPARPPIPRGMSARIPAEPGQRCARFARKNSVGRIEEVVSGERRRSHEDPIPPPPPSAPPVLKQLRH</sequence>
<feature type="compositionally biased region" description="Polar residues" evidence="2">
    <location>
        <begin position="227"/>
        <end position="237"/>
    </location>
</feature>
<evidence type="ECO:0000256" key="1">
    <source>
        <dbReference type="SAM" id="Coils"/>
    </source>
</evidence>
<gene>
    <name evidence="3" type="ORF">FOMG_17764</name>
</gene>
<feature type="region of interest" description="Disordered" evidence="2">
    <location>
        <begin position="227"/>
        <end position="325"/>
    </location>
</feature>
<feature type="compositionally biased region" description="Basic and acidic residues" evidence="2">
    <location>
        <begin position="292"/>
        <end position="308"/>
    </location>
</feature>
<accession>W9ZAI8</accession>
<dbReference type="Proteomes" id="UP000030703">
    <property type="component" value="Unassembled WGS sequence"/>
</dbReference>